<dbReference type="RefSeq" id="WP_076783436.1">
    <property type="nucleotide sequence ID" value="NZ_FTPU01000019.1"/>
</dbReference>
<evidence type="ECO:0000313" key="3">
    <source>
        <dbReference type="Proteomes" id="UP000187261"/>
    </source>
</evidence>
<dbReference type="OrthoDB" id="1110966at2"/>
<feature type="signal peptide" evidence="1">
    <location>
        <begin position="1"/>
        <end position="21"/>
    </location>
</feature>
<accession>A0A1U7PZB4</accession>
<keyword evidence="1" id="KW-0732">Signal</keyword>
<dbReference type="EMBL" id="FTPU01000019">
    <property type="protein sequence ID" value="SIT97260.1"/>
    <property type="molecule type" value="Genomic_DNA"/>
</dbReference>
<dbReference type="Proteomes" id="UP000187261">
    <property type="component" value="Unassembled WGS sequence"/>
</dbReference>
<keyword evidence="3" id="KW-1185">Reference proteome</keyword>
<organism evidence="2 3">
    <name type="scientific">Epilithonimonas bovis DSM 19482</name>
    <dbReference type="NCBI Taxonomy" id="1121284"/>
    <lineage>
        <taxon>Bacteria</taxon>
        <taxon>Pseudomonadati</taxon>
        <taxon>Bacteroidota</taxon>
        <taxon>Flavobacteriia</taxon>
        <taxon>Flavobacteriales</taxon>
        <taxon>Weeksellaceae</taxon>
        <taxon>Chryseobacterium group</taxon>
        <taxon>Epilithonimonas</taxon>
    </lineage>
</organism>
<gene>
    <name evidence="2" type="ORF">SAMN05660493_01973</name>
</gene>
<feature type="chain" id="PRO_5012752953" evidence="1">
    <location>
        <begin position="22"/>
        <end position="523"/>
    </location>
</feature>
<dbReference type="AlphaFoldDB" id="A0A1U7PZB4"/>
<name>A0A1U7PZB4_9FLAO</name>
<protein>
    <submittedName>
        <fullName evidence="2">Uncharacterized protein</fullName>
    </submittedName>
</protein>
<proteinExistence type="predicted"/>
<evidence type="ECO:0000256" key="1">
    <source>
        <dbReference type="SAM" id="SignalP"/>
    </source>
</evidence>
<dbReference type="STRING" id="1121284.SAMN05660493_01973"/>
<evidence type="ECO:0000313" key="2">
    <source>
        <dbReference type="EMBL" id="SIT97260.1"/>
    </source>
</evidence>
<reference evidence="3" key="1">
    <citation type="submission" date="2016-10" db="EMBL/GenBank/DDBJ databases">
        <authorList>
            <person name="Varghese N."/>
            <person name="Submissions S."/>
        </authorList>
    </citation>
    <scope>NUCLEOTIDE SEQUENCE [LARGE SCALE GENOMIC DNA]</scope>
    <source>
        <strain evidence="3">DSM 19482</strain>
    </source>
</reference>
<sequence length="523" mass="59497">MKNRKYLIVFVTLSICAILNACREELQPVNEQQEAKITIQDGTVKNGRLYFPNKECLKEFYTDLKTMSDKDIVNYLDKNNFESLRPVITEENGREVIEKIKQRKVRFSENNSIEGKDNSAKLTTIDDDEALADLDDLEEIIGDDAYSAMLNGEAEIQVADKIYKYTDVGLFITPESTYNVLVNYLDVNSISRNLLEPTDVIVAQGFVESQPSDKLVSINKNIEYYRVMPMELEIGDGGGGGGPYYPPTNPPVQDNIAQIVEALKIGEVRKPRLGNIFGTTWETDDTYESKRRVKVKFYSQDLWLVYAIGCKVKHQYKGWTGLWRKENADKLGIGINSISWSFSHPVHFAEGLPGQRYFFENRVFTSLDQYYNYRDMGPAKMPSLPFEKKIDGIIEWVVDASTLTTEQVRKLFYDQAWKQVLKLGEKHNKKYTKVAFIVDTGTLTHIQYFDFSAIQDNQDVIERVFDWGIATPQVTYTFGGGVGNGGNITSYKFDFNHPTATAVNMYGIAKKNGGWHGAKLIVK</sequence>